<dbReference type="Proteomes" id="UP000321769">
    <property type="component" value="Unassembled WGS sequence"/>
</dbReference>
<evidence type="ECO:0000313" key="1">
    <source>
        <dbReference type="EMBL" id="GEO88885.1"/>
    </source>
</evidence>
<organism evidence="1 2">
    <name type="scientific">Aeromicrobium flavum</name>
    <dbReference type="NCBI Taxonomy" id="416568"/>
    <lineage>
        <taxon>Bacteria</taxon>
        <taxon>Bacillati</taxon>
        <taxon>Actinomycetota</taxon>
        <taxon>Actinomycetes</taxon>
        <taxon>Propionibacteriales</taxon>
        <taxon>Nocardioidaceae</taxon>
        <taxon>Aeromicrobium</taxon>
    </lineage>
</organism>
<dbReference type="AlphaFoldDB" id="A0A512HTX1"/>
<protein>
    <submittedName>
        <fullName evidence="1">Uncharacterized protein</fullName>
    </submittedName>
</protein>
<name>A0A512HTX1_9ACTN</name>
<dbReference type="RefSeq" id="WP_146826467.1">
    <property type="nucleotide sequence ID" value="NZ_BAAAYQ010000001.1"/>
</dbReference>
<accession>A0A512HTX1</accession>
<proteinExistence type="predicted"/>
<dbReference type="OrthoDB" id="8479006at2"/>
<reference evidence="1 2" key="1">
    <citation type="submission" date="2019-07" db="EMBL/GenBank/DDBJ databases">
        <title>Whole genome shotgun sequence of Aeromicrobium flavum NBRC 107625.</title>
        <authorList>
            <person name="Hosoyama A."/>
            <person name="Uohara A."/>
            <person name="Ohji S."/>
            <person name="Ichikawa N."/>
        </authorList>
    </citation>
    <scope>NUCLEOTIDE SEQUENCE [LARGE SCALE GENOMIC DNA]</scope>
    <source>
        <strain evidence="1 2">NBRC 107625</strain>
    </source>
</reference>
<evidence type="ECO:0000313" key="2">
    <source>
        <dbReference type="Proteomes" id="UP000321769"/>
    </source>
</evidence>
<comment type="caution">
    <text evidence="1">The sequence shown here is derived from an EMBL/GenBank/DDBJ whole genome shotgun (WGS) entry which is preliminary data.</text>
</comment>
<gene>
    <name evidence="1" type="ORF">AFL01nite_12120</name>
</gene>
<dbReference type="EMBL" id="BJZQ01000004">
    <property type="protein sequence ID" value="GEO88885.1"/>
    <property type="molecule type" value="Genomic_DNA"/>
</dbReference>
<sequence length="379" mass="43088">MNSYGPEFHLTWPREVFAAESRAIASIAGYETAGAILLEDAFDGPEPKQEFERRLRSTGWGGAPKDRTYLTQLANDVDQFPTERARYWNARTRPDAPAAMLSMLEVQREWAAEMFEFQRLGFLSRVAPKECVDGEPVPPPDRKIESEVLRRAGLRIAWPLTSESPLGVDDFYTLVEVIHDLVARPRLRYDHTYGNCGWHFDDYVPGVGQGIYRWKTNALFAQGDLGLALADSGEDRGRLVRAPGDDRDELVLRTLERVSANANQHDDDAAEVRHAIAQFRARGASRLDKRAACVSLSGVLERRRQHLKDNLLKKDEGALFQIANEFAIRHQRADQKADYADDYLDWVFWVYLSTIELTDRIVESQRKVATPVKAEEPPF</sequence>
<keyword evidence="2" id="KW-1185">Reference proteome</keyword>